<keyword evidence="4" id="KW-1133">Transmembrane helix</keyword>
<sequence length="778" mass="88896">MYRKLLLSFVASITTLILMLSSLLYYNYTSSSVETVKGLNENILSKISYSSVYMDNLSEKFCQSLLLNNGIMAFAYSTTEDILNISNAIKTLNDLTIPNSYIQSTYIYNPQIDTIIAKETFYNSADFYDKEIVRLLKSPRTNQSAPLYPIPRKIPTLQGGETAFANVYTYILFDTFYNTGSFNSAIVLNVDADWLRLTISSLNNNMSNEGNEIFVIDEKGTIISHSLSDMFMQNIADQPYIRNILSDAAPSGTFFDQLDKKKYVISYVSSDVLKWKFLSLTPYDSVFSSVKKNGYITIIFCLIILLMGLLFSFLASKRLYSPLGALTRGIKQKLALEDKLEKKMDEVGFLSSTFTGIIDKTSLLENRNRDNSLLLKNNFLKNLVTGHGFLSTDKIIAKEKEFNFHVKFTNTLFLFILKIDSFKDFSNTYNENDRSLYKYAIVNIAKEITSQHYRNEVIDTAMDHITVLADIDGYSGKEDELYDLFKAIITNIQNQVMQYLNISLSGTLGFPVDSPPNIKPKYEETLLLSMYRIKLGHLSIITPDILKQVDDGSFMFPASKEKQLIDCLKLGSGGAAKEAYKEIIKTMEHSSYDNIITSVISLFFSIYNSLSRITEGSQSTFNNISIDFFNKVGRFETFQEIEQTFFELFDEIILLKEGLKDRKKNEIVNKVIDMINESFADKNLTLNNCADVFNISSVYLGKMFKTTTGKSVAEYITMVRMEHIKNYLEQSPLPINEILEKCGMEMSNYFYTSFKKYFGVSLTEYRLTHSRKNNRVNH</sequence>
<protein>
    <recommendedName>
        <fullName evidence="5">HTH araC/xylS-type domain-containing protein</fullName>
    </recommendedName>
</protein>
<feature type="transmembrane region" description="Helical" evidence="4">
    <location>
        <begin position="295"/>
        <end position="315"/>
    </location>
</feature>
<evidence type="ECO:0000256" key="4">
    <source>
        <dbReference type="SAM" id="Phobius"/>
    </source>
</evidence>
<feature type="domain" description="HTH araC/xylS-type" evidence="5">
    <location>
        <begin position="669"/>
        <end position="768"/>
    </location>
</feature>
<evidence type="ECO:0000256" key="2">
    <source>
        <dbReference type="ARBA" id="ARBA00023125"/>
    </source>
</evidence>
<keyword evidence="2" id="KW-0238">DNA-binding</keyword>
<dbReference type="InterPro" id="IPR018060">
    <property type="entry name" value="HTH_AraC"/>
</dbReference>
<dbReference type="InterPro" id="IPR018062">
    <property type="entry name" value="HTH_AraC-typ_CS"/>
</dbReference>
<keyword evidence="4" id="KW-0812">Transmembrane</keyword>
<dbReference type="GO" id="GO:0043565">
    <property type="term" value="F:sequence-specific DNA binding"/>
    <property type="evidence" value="ECO:0007669"/>
    <property type="project" value="InterPro"/>
</dbReference>
<dbReference type="GO" id="GO:0003700">
    <property type="term" value="F:DNA-binding transcription factor activity"/>
    <property type="evidence" value="ECO:0007669"/>
    <property type="project" value="InterPro"/>
</dbReference>
<evidence type="ECO:0000256" key="3">
    <source>
        <dbReference type="ARBA" id="ARBA00023163"/>
    </source>
</evidence>
<keyword evidence="4" id="KW-0472">Membrane</keyword>
<dbReference type="AlphaFoldDB" id="A0A916YLZ6"/>
<dbReference type="InterPro" id="IPR009057">
    <property type="entry name" value="Homeodomain-like_sf"/>
</dbReference>
<reference evidence="6" key="1">
    <citation type="journal article" date="2014" name="Int. J. Syst. Evol. Microbiol.">
        <title>Complete genome sequence of Corynebacterium casei LMG S-19264T (=DSM 44701T), isolated from a smear-ripened cheese.</title>
        <authorList>
            <consortium name="US DOE Joint Genome Institute (JGI-PGF)"/>
            <person name="Walter F."/>
            <person name="Albersmeier A."/>
            <person name="Kalinowski J."/>
            <person name="Ruckert C."/>
        </authorList>
    </citation>
    <scope>NUCLEOTIDE SEQUENCE</scope>
    <source>
        <strain evidence="6">CGMCC 1.15178</strain>
    </source>
</reference>
<keyword evidence="1" id="KW-0805">Transcription regulation</keyword>
<accession>A0A916YLZ6</accession>
<organism evidence="6 7">
    <name type="scientific">Paenibacillus nasutitermitis</name>
    <dbReference type="NCBI Taxonomy" id="1652958"/>
    <lineage>
        <taxon>Bacteria</taxon>
        <taxon>Bacillati</taxon>
        <taxon>Bacillota</taxon>
        <taxon>Bacilli</taxon>
        <taxon>Bacillales</taxon>
        <taxon>Paenibacillaceae</taxon>
        <taxon>Paenibacillus</taxon>
    </lineage>
</organism>
<evidence type="ECO:0000313" key="6">
    <source>
        <dbReference type="EMBL" id="GGD50830.1"/>
    </source>
</evidence>
<dbReference type="Proteomes" id="UP000612456">
    <property type="component" value="Unassembled WGS sequence"/>
</dbReference>
<evidence type="ECO:0000259" key="5">
    <source>
        <dbReference type="PROSITE" id="PS01124"/>
    </source>
</evidence>
<dbReference type="Gene3D" id="1.10.10.60">
    <property type="entry name" value="Homeodomain-like"/>
    <property type="match status" value="2"/>
</dbReference>
<name>A0A916YLZ6_9BACL</name>
<comment type="caution">
    <text evidence="6">The sequence shown here is derived from an EMBL/GenBank/DDBJ whole genome shotgun (WGS) entry which is preliminary data.</text>
</comment>
<dbReference type="Gene3D" id="3.30.450.20">
    <property type="entry name" value="PAS domain"/>
    <property type="match status" value="1"/>
</dbReference>
<dbReference type="PANTHER" id="PTHR43280">
    <property type="entry name" value="ARAC-FAMILY TRANSCRIPTIONAL REGULATOR"/>
    <property type="match status" value="1"/>
</dbReference>
<dbReference type="SUPFAM" id="SSF46689">
    <property type="entry name" value="Homeodomain-like"/>
    <property type="match status" value="1"/>
</dbReference>
<evidence type="ECO:0000313" key="7">
    <source>
        <dbReference type="Proteomes" id="UP000612456"/>
    </source>
</evidence>
<keyword evidence="7" id="KW-1185">Reference proteome</keyword>
<reference evidence="6" key="2">
    <citation type="submission" date="2020-09" db="EMBL/GenBank/DDBJ databases">
        <authorList>
            <person name="Sun Q."/>
            <person name="Zhou Y."/>
        </authorList>
    </citation>
    <scope>NUCLEOTIDE SEQUENCE</scope>
    <source>
        <strain evidence="6">CGMCC 1.15178</strain>
    </source>
</reference>
<dbReference type="Pfam" id="PF12833">
    <property type="entry name" value="HTH_18"/>
    <property type="match status" value="1"/>
</dbReference>
<evidence type="ECO:0000256" key="1">
    <source>
        <dbReference type="ARBA" id="ARBA00023015"/>
    </source>
</evidence>
<dbReference type="EMBL" id="BMHP01000001">
    <property type="protein sequence ID" value="GGD50830.1"/>
    <property type="molecule type" value="Genomic_DNA"/>
</dbReference>
<dbReference type="PANTHER" id="PTHR43280:SF2">
    <property type="entry name" value="HTH-TYPE TRANSCRIPTIONAL REGULATOR EXSA"/>
    <property type="match status" value="1"/>
</dbReference>
<dbReference type="PROSITE" id="PS01124">
    <property type="entry name" value="HTH_ARAC_FAMILY_2"/>
    <property type="match status" value="1"/>
</dbReference>
<gene>
    <name evidence="6" type="ORF">GCM10010911_05460</name>
</gene>
<proteinExistence type="predicted"/>
<keyword evidence="3" id="KW-0804">Transcription</keyword>
<dbReference type="PROSITE" id="PS00041">
    <property type="entry name" value="HTH_ARAC_FAMILY_1"/>
    <property type="match status" value="1"/>
</dbReference>
<dbReference type="SMART" id="SM00342">
    <property type="entry name" value="HTH_ARAC"/>
    <property type="match status" value="1"/>
</dbReference>